<dbReference type="EMBL" id="AZBU02000001">
    <property type="protein sequence ID" value="TMS32735.1"/>
    <property type="molecule type" value="Genomic_DNA"/>
</dbReference>
<reference evidence="1 2" key="2">
    <citation type="journal article" date="2019" name="G3 (Bethesda)">
        <title>Hybrid Assembly of the Genome of the Entomopathogenic Nematode Steinernema carpocapsae Identifies the X-Chromosome.</title>
        <authorList>
            <person name="Serra L."/>
            <person name="Macchietto M."/>
            <person name="Macias-Munoz A."/>
            <person name="McGill C.J."/>
            <person name="Rodriguez I.M."/>
            <person name="Rodriguez B."/>
            <person name="Murad R."/>
            <person name="Mortazavi A."/>
        </authorList>
    </citation>
    <scope>NUCLEOTIDE SEQUENCE [LARGE SCALE GENOMIC DNA]</scope>
    <source>
        <strain evidence="1 2">ALL</strain>
    </source>
</reference>
<dbReference type="EMBL" id="CM016762">
    <property type="protein sequence ID" value="TMS32735.1"/>
    <property type="molecule type" value="Genomic_DNA"/>
</dbReference>
<sequence>MKPEWTTFHISNKPLSLRNIFIVNPNHPNHSKPTDSGLKEGHFCSTRGSLCTFHDYKWQMKPEWTHFSHFQQAFFT</sequence>
<gene>
    <name evidence="1" type="ORF">L596_000540</name>
</gene>
<protein>
    <submittedName>
        <fullName evidence="1">Uncharacterized protein</fullName>
    </submittedName>
</protein>
<dbReference type="AlphaFoldDB" id="A0A4U8UKU1"/>
<dbReference type="Proteomes" id="UP000298663">
    <property type="component" value="Chromosome X"/>
</dbReference>
<reference evidence="1 2" key="1">
    <citation type="journal article" date="2015" name="Genome Biol.">
        <title>Comparative genomics of Steinernema reveals deeply conserved gene regulatory networks.</title>
        <authorList>
            <person name="Dillman A.R."/>
            <person name="Macchietto M."/>
            <person name="Porter C.F."/>
            <person name="Rogers A."/>
            <person name="Williams B."/>
            <person name="Antoshechkin I."/>
            <person name="Lee M.M."/>
            <person name="Goodwin Z."/>
            <person name="Lu X."/>
            <person name="Lewis E.E."/>
            <person name="Goodrich-Blair H."/>
            <person name="Stock S.P."/>
            <person name="Adams B.J."/>
            <person name="Sternberg P.W."/>
            <person name="Mortazavi A."/>
        </authorList>
    </citation>
    <scope>NUCLEOTIDE SEQUENCE [LARGE SCALE GENOMIC DNA]</scope>
    <source>
        <strain evidence="1 2">ALL</strain>
    </source>
</reference>
<keyword evidence="2" id="KW-1185">Reference proteome</keyword>
<accession>A0A4U8UKU1</accession>
<comment type="caution">
    <text evidence="1">The sequence shown here is derived from an EMBL/GenBank/DDBJ whole genome shotgun (WGS) entry which is preliminary data.</text>
</comment>
<evidence type="ECO:0000313" key="2">
    <source>
        <dbReference type="Proteomes" id="UP000298663"/>
    </source>
</evidence>
<proteinExistence type="predicted"/>
<evidence type="ECO:0000313" key="1">
    <source>
        <dbReference type="EMBL" id="TMS32735.1"/>
    </source>
</evidence>
<name>A0A4U8UKU1_STECR</name>
<organism evidence="1 2">
    <name type="scientific">Steinernema carpocapsae</name>
    <name type="common">Entomopathogenic nematode</name>
    <dbReference type="NCBI Taxonomy" id="34508"/>
    <lineage>
        <taxon>Eukaryota</taxon>
        <taxon>Metazoa</taxon>
        <taxon>Ecdysozoa</taxon>
        <taxon>Nematoda</taxon>
        <taxon>Chromadorea</taxon>
        <taxon>Rhabditida</taxon>
        <taxon>Tylenchina</taxon>
        <taxon>Panagrolaimomorpha</taxon>
        <taxon>Strongyloidoidea</taxon>
        <taxon>Steinernematidae</taxon>
        <taxon>Steinernema</taxon>
    </lineage>
</organism>